<dbReference type="RefSeq" id="WP_062444802.1">
    <property type="nucleotide sequence ID" value="NZ_BMCJ01000001.1"/>
</dbReference>
<dbReference type="Gene3D" id="3.40.1440.10">
    <property type="entry name" value="GIY-YIG endonuclease"/>
    <property type="match status" value="1"/>
</dbReference>
<dbReference type="Proteomes" id="UP000619534">
    <property type="component" value="Unassembled WGS sequence"/>
</dbReference>
<evidence type="ECO:0000313" key="2">
    <source>
        <dbReference type="Proteomes" id="UP000619534"/>
    </source>
</evidence>
<name>A0ABQ1NGG0_9BACI</name>
<dbReference type="SUPFAM" id="SSF82771">
    <property type="entry name" value="GIY-YIG endonuclease"/>
    <property type="match status" value="1"/>
</dbReference>
<organism evidence="1 2">
    <name type="scientific">Thalassobacillus devorans</name>
    <dbReference type="NCBI Taxonomy" id="279813"/>
    <lineage>
        <taxon>Bacteria</taxon>
        <taxon>Bacillati</taxon>
        <taxon>Bacillota</taxon>
        <taxon>Bacilli</taxon>
        <taxon>Bacillales</taxon>
        <taxon>Bacillaceae</taxon>
        <taxon>Thalassobacillus</taxon>
    </lineage>
</organism>
<dbReference type="InterPro" id="IPR035901">
    <property type="entry name" value="GIY-YIG_endonuc_sf"/>
</dbReference>
<accession>A0ABQ1NGG0</accession>
<evidence type="ECO:0008006" key="3">
    <source>
        <dbReference type="Google" id="ProtNLM"/>
    </source>
</evidence>
<dbReference type="EMBL" id="BMCJ01000001">
    <property type="protein sequence ID" value="GGC76465.1"/>
    <property type="molecule type" value="Genomic_DNA"/>
</dbReference>
<keyword evidence="2" id="KW-1185">Reference proteome</keyword>
<protein>
    <recommendedName>
        <fullName evidence="3">GIY-YIG domain-containing protein</fullName>
    </recommendedName>
</protein>
<sequence length="171" mass="20237">MNAFERFEHLSARVESFKICIPTIVEKKGKLVDFDLNELTWHQVKFLSDNETLHSEMNTIPNNIGGIYMFRIKSDILPSLINYPMYIGRAQYNDGNYSLKTRCRSYKNDKRVTIQKLIHYWGRHLYISYTPLDDNELIVDLEKWLIASVLPVYNPKIDEVETKNAVRMFNR</sequence>
<gene>
    <name evidence="1" type="ORF">GCM10007216_03770</name>
</gene>
<comment type="caution">
    <text evidence="1">The sequence shown here is derived from an EMBL/GenBank/DDBJ whole genome shotgun (WGS) entry which is preliminary data.</text>
</comment>
<proteinExistence type="predicted"/>
<reference evidence="2" key="1">
    <citation type="journal article" date="2019" name="Int. J. Syst. Evol. Microbiol.">
        <title>The Global Catalogue of Microorganisms (GCM) 10K type strain sequencing project: providing services to taxonomists for standard genome sequencing and annotation.</title>
        <authorList>
            <consortium name="The Broad Institute Genomics Platform"/>
            <consortium name="The Broad Institute Genome Sequencing Center for Infectious Disease"/>
            <person name="Wu L."/>
            <person name="Ma J."/>
        </authorList>
    </citation>
    <scope>NUCLEOTIDE SEQUENCE [LARGE SCALE GENOMIC DNA]</scope>
    <source>
        <strain evidence="2">CCM 7282</strain>
    </source>
</reference>
<evidence type="ECO:0000313" key="1">
    <source>
        <dbReference type="EMBL" id="GGC76465.1"/>
    </source>
</evidence>